<proteinExistence type="predicted"/>
<comment type="caution">
    <text evidence="2">The sequence shown here is derived from an EMBL/GenBank/DDBJ whole genome shotgun (WGS) entry which is preliminary data.</text>
</comment>
<sequence>MPDVVSLPGRPHTATPAGPYPATLRTERSDPAEHRGPTPLNTVARPRITP</sequence>
<accession>A0A7W7DNI4</accession>
<dbReference type="Proteomes" id="UP000565089">
    <property type="component" value="Unassembled WGS sequence"/>
</dbReference>
<keyword evidence="3" id="KW-1185">Reference proteome</keyword>
<dbReference type="AlphaFoldDB" id="A0A7W7DNI4"/>
<evidence type="ECO:0000313" key="2">
    <source>
        <dbReference type="EMBL" id="MBB4714024.1"/>
    </source>
</evidence>
<protein>
    <submittedName>
        <fullName evidence="2">Uncharacterized protein</fullName>
    </submittedName>
</protein>
<dbReference type="EMBL" id="JACHMS010000001">
    <property type="protein sequence ID" value="MBB4714024.1"/>
    <property type="molecule type" value="Genomic_DNA"/>
</dbReference>
<evidence type="ECO:0000256" key="1">
    <source>
        <dbReference type="SAM" id="MobiDB-lite"/>
    </source>
</evidence>
<name>A0A7W7DNI4_9ACTN</name>
<organism evidence="2 3">
    <name type="scientific">Streptomyces luteogriseus</name>
    <dbReference type="NCBI Taxonomy" id="68233"/>
    <lineage>
        <taxon>Bacteria</taxon>
        <taxon>Bacillati</taxon>
        <taxon>Actinomycetota</taxon>
        <taxon>Actinomycetes</taxon>
        <taxon>Kitasatosporales</taxon>
        <taxon>Streptomycetaceae</taxon>
        <taxon>Streptomyces</taxon>
    </lineage>
</organism>
<reference evidence="2 3" key="1">
    <citation type="submission" date="2020-08" db="EMBL/GenBank/DDBJ databases">
        <title>Sequencing the genomes of 1000 actinobacteria strains.</title>
        <authorList>
            <person name="Klenk H.-P."/>
        </authorList>
    </citation>
    <scope>NUCLEOTIDE SEQUENCE [LARGE SCALE GENOMIC DNA]</scope>
    <source>
        <strain evidence="2 3">DSM 40483</strain>
    </source>
</reference>
<feature type="region of interest" description="Disordered" evidence="1">
    <location>
        <begin position="1"/>
        <end position="50"/>
    </location>
</feature>
<feature type="compositionally biased region" description="Basic and acidic residues" evidence="1">
    <location>
        <begin position="25"/>
        <end position="36"/>
    </location>
</feature>
<evidence type="ECO:0000313" key="3">
    <source>
        <dbReference type="Proteomes" id="UP000565089"/>
    </source>
</evidence>
<gene>
    <name evidence="2" type="ORF">BJ965_003906</name>
</gene>